<evidence type="ECO:0000256" key="1">
    <source>
        <dbReference type="SAM" id="MobiDB-lite"/>
    </source>
</evidence>
<keyword evidence="3" id="KW-1185">Reference proteome</keyword>
<gene>
    <name evidence="2" type="ORF">SEMRO_247_G097950.1</name>
</gene>
<feature type="region of interest" description="Disordered" evidence="1">
    <location>
        <begin position="171"/>
        <end position="203"/>
    </location>
</feature>
<accession>A0A9N8HAM3</accession>
<organism evidence="2 3">
    <name type="scientific">Seminavis robusta</name>
    <dbReference type="NCBI Taxonomy" id="568900"/>
    <lineage>
        <taxon>Eukaryota</taxon>
        <taxon>Sar</taxon>
        <taxon>Stramenopiles</taxon>
        <taxon>Ochrophyta</taxon>
        <taxon>Bacillariophyta</taxon>
        <taxon>Bacillariophyceae</taxon>
        <taxon>Bacillariophycidae</taxon>
        <taxon>Naviculales</taxon>
        <taxon>Naviculaceae</taxon>
        <taxon>Seminavis</taxon>
    </lineage>
</organism>
<evidence type="ECO:0000313" key="3">
    <source>
        <dbReference type="Proteomes" id="UP001153069"/>
    </source>
</evidence>
<name>A0A9N8HAM3_9STRA</name>
<dbReference type="Proteomes" id="UP001153069">
    <property type="component" value="Unassembled WGS sequence"/>
</dbReference>
<reference evidence="2" key="1">
    <citation type="submission" date="2020-06" db="EMBL/GenBank/DDBJ databases">
        <authorList>
            <consortium name="Plant Systems Biology data submission"/>
        </authorList>
    </citation>
    <scope>NUCLEOTIDE SEQUENCE</scope>
    <source>
        <strain evidence="2">D6</strain>
    </source>
</reference>
<dbReference type="EMBL" id="CAICTM010000246">
    <property type="protein sequence ID" value="CAB9505887.1"/>
    <property type="molecule type" value="Genomic_DNA"/>
</dbReference>
<dbReference type="AlphaFoldDB" id="A0A9N8HAM3"/>
<evidence type="ECO:0000313" key="2">
    <source>
        <dbReference type="EMBL" id="CAB9505887.1"/>
    </source>
</evidence>
<protein>
    <submittedName>
        <fullName evidence="2">Uncharacterized protein</fullName>
    </submittedName>
</protein>
<comment type="caution">
    <text evidence="2">The sequence shown here is derived from an EMBL/GenBank/DDBJ whole genome shotgun (WGS) entry which is preliminary data.</text>
</comment>
<sequence length="309" mass="33717">MCFITLFIGVIGMVLFWLGVLDRPKFQVVESIFGSQSTKVDADRKKELYAIVTTALDEDYIDNHVCSVLGATKKGIEAALAEDSTKGAGEITITSSYTVTGYPSSKPKKGAGDIITPHEDDNIGISVFLQDPATGECHENAVGFFVGASSFEEAKKFASKVAKTVRADLSRTDTPGLDDTECSLSGGMGSSSSSSDRSSKEKMTAEEFQVHAVSLGNGAVFRGRIPMRSRLAFLLARYLHWGRAHTEYTELMTSQEESDDAKVGAVACEIYVNGQHNPALQSVYADYLYLLDPRDRQMVWEHLDTPMPK</sequence>
<proteinExistence type="predicted"/>